<accession>A0A3N5XXG0</accession>
<organism evidence="2 3">
    <name type="scientific">Alteromonas sediminis</name>
    <dbReference type="NCBI Taxonomy" id="2259342"/>
    <lineage>
        <taxon>Bacteria</taxon>
        <taxon>Pseudomonadati</taxon>
        <taxon>Pseudomonadota</taxon>
        <taxon>Gammaproteobacteria</taxon>
        <taxon>Alteromonadales</taxon>
        <taxon>Alteromonadaceae</taxon>
        <taxon>Alteromonas/Salinimonas group</taxon>
        <taxon>Alteromonas</taxon>
    </lineage>
</organism>
<dbReference type="Proteomes" id="UP000275281">
    <property type="component" value="Unassembled WGS sequence"/>
</dbReference>
<evidence type="ECO:0000313" key="3">
    <source>
        <dbReference type="Proteomes" id="UP000275281"/>
    </source>
</evidence>
<dbReference type="OrthoDB" id="7957365at2"/>
<protein>
    <recommendedName>
        <fullName evidence="1">DUF8198 domain-containing protein</fullName>
    </recommendedName>
</protein>
<comment type="caution">
    <text evidence="2">The sequence shown here is derived from an EMBL/GenBank/DDBJ whole genome shotgun (WGS) entry which is preliminary data.</text>
</comment>
<evidence type="ECO:0000313" key="2">
    <source>
        <dbReference type="EMBL" id="RPJ65160.1"/>
    </source>
</evidence>
<name>A0A3N5XXG0_9ALTE</name>
<dbReference type="EMBL" id="RPOK01000006">
    <property type="protein sequence ID" value="RPJ65160.1"/>
    <property type="molecule type" value="Genomic_DNA"/>
</dbReference>
<feature type="domain" description="DUF8198" evidence="1">
    <location>
        <begin position="20"/>
        <end position="218"/>
    </location>
</feature>
<proteinExistence type="predicted"/>
<gene>
    <name evidence="2" type="ORF">DRW07_17470</name>
</gene>
<dbReference type="AlphaFoldDB" id="A0A3N5XXG0"/>
<keyword evidence="3" id="KW-1185">Reference proteome</keyword>
<sequence>MADIIIADLRRIQAQRELAEKMGTLEPVKRLQEWQCARLLVTHDTLAKESRYQAAMQFFVDELYGPKDFSQRDADLARVVPKLAAVLPEKAMLALKDAVAVNTLSFDLDLDLINHLDGPLNAFNYATAYRKSNRLDDRKRQIDIIYHLGEQLADVVHIRGVSMIIKLARKPAQLAGLLSLHEFLEQGFQSFKKIGDVHDFINPVLSKEREIMHALLDESVCLATNNPIPEV</sequence>
<dbReference type="NCBIfam" id="NF047641">
    <property type="entry name" value="FFLEE_fam"/>
    <property type="match status" value="1"/>
</dbReference>
<dbReference type="InterPro" id="IPR058063">
    <property type="entry name" value="FFLEE_fam"/>
</dbReference>
<dbReference type="Pfam" id="PF26621">
    <property type="entry name" value="DUF8198"/>
    <property type="match status" value="1"/>
</dbReference>
<dbReference type="InterPro" id="IPR058511">
    <property type="entry name" value="DUF8198"/>
</dbReference>
<reference evidence="2 3" key="1">
    <citation type="submission" date="2018-11" db="EMBL/GenBank/DDBJ databases">
        <authorList>
            <person name="Ye M.-Q."/>
            <person name="Du Z.-J."/>
        </authorList>
    </citation>
    <scope>NUCLEOTIDE SEQUENCE [LARGE SCALE GENOMIC DNA]</scope>
    <source>
        <strain evidence="2 3">U0105</strain>
    </source>
</reference>
<evidence type="ECO:0000259" key="1">
    <source>
        <dbReference type="Pfam" id="PF26621"/>
    </source>
</evidence>